<evidence type="ECO:0000256" key="4">
    <source>
        <dbReference type="ARBA" id="ARBA00019077"/>
    </source>
</evidence>
<evidence type="ECO:0000256" key="6">
    <source>
        <dbReference type="ARBA" id="ARBA00022679"/>
    </source>
</evidence>
<evidence type="ECO:0000256" key="2">
    <source>
        <dbReference type="ARBA" id="ARBA00004713"/>
    </source>
</evidence>
<comment type="pathway">
    <text evidence="2 9">Bacterial outer membrane biogenesis; LPS core biosynthesis.</text>
</comment>
<keyword evidence="9" id="KW-0812">Transmembrane</keyword>
<comment type="similarity">
    <text evidence="9">Belongs to the glycosyltransferase group 1 family.</text>
</comment>
<evidence type="ECO:0000256" key="5">
    <source>
        <dbReference type="ARBA" id="ARBA00022519"/>
    </source>
</evidence>
<keyword evidence="13" id="KW-1185">Reference proteome</keyword>
<dbReference type="Gene3D" id="3.40.50.11720">
    <property type="entry name" value="3-Deoxy-D-manno-octulosonic-acid transferase, N-terminal domain"/>
    <property type="match status" value="1"/>
</dbReference>
<keyword evidence="9" id="KW-1133">Transmembrane helix</keyword>
<feature type="domain" description="Glycosyl transferase family 1" evidence="10">
    <location>
        <begin position="246"/>
        <end position="413"/>
    </location>
</feature>
<evidence type="ECO:0000256" key="9">
    <source>
        <dbReference type="RuleBase" id="RU365103"/>
    </source>
</evidence>
<feature type="transmembrane region" description="Helical" evidence="9">
    <location>
        <begin position="12"/>
        <end position="33"/>
    </location>
</feature>
<reference evidence="13" key="1">
    <citation type="journal article" date="2019" name="Int. J. Syst. Evol. Microbiol.">
        <title>The Global Catalogue of Microorganisms (GCM) 10K type strain sequencing project: providing services to taxonomists for standard genome sequencing and annotation.</title>
        <authorList>
            <consortium name="The Broad Institute Genomics Platform"/>
            <consortium name="The Broad Institute Genome Sequencing Center for Infectious Disease"/>
            <person name="Wu L."/>
            <person name="Ma J."/>
        </authorList>
    </citation>
    <scope>NUCLEOTIDE SEQUENCE [LARGE SCALE GENOMIC DNA]</scope>
    <source>
        <strain evidence="13">KCTC 62784</strain>
    </source>
</reference>
<comment type="subcellular location">
    <subcellularLocation>
        <location evidence="1">Cell envelope</location>
    </subcellularLocation>
    <subcellularLocation>
        <location evidence="9">Cell membrane</location>
    </subcellularLocation>
</comment>
<dbReference type="NCBIfam" id="NF004388">
    <property type="entry name" value="PRK05749.1-4"/>
    <property type="match status" value="1"/>
</dbReference>
<dbReference type="SUPFAM" id="SSF53756">
    <property type="entry name" value="UDP-Glycosyltransferase/glycogen phosphorylase"/>
    <property type="match status" value="1"/>
</dbReference>
<dbReference type="Pfam" id="PF04413">
    <property type="entry name" value="Glycos_transf_N"/>
    <property type="match status" value="1"/>
</dbReference>
<dbReference type="EMBL" id="JBHRSE010000065">
    <property type="protein sequence ID" value="MFC3024234.1"/>
    <property type="molecule type" value="Genomic_DNA"/>
</dbReference>
<keyword evidence="9" id="KW-1003">Cell membrane</keyword>
<gene>
    <name evidence="12" type="primary">waaA</name>
    <name evidence="12" type="ORF">ACFODT_10370</name>
</gene>
<dbReference type="InterPro" id="IPR038107">
    <property type="entry name" value="Glycos_transf_N_sf"/>
</dbReference>
<keyword evidence="6 9" id="KW-0808">Transferase</keyword>
<dbReference type="InterPro" id="IPR001296">
    <property type="entry name" value="Glyco_trans_1"/>
</dbReference>
<dbReference type="Pfam" id="PF00534">
    <property type="entry name" value="Glycos_transf_1"/>
    <property type="match status" value="1"/>
</dbReference>
<comment type="caution">
    <text evidence="12">The sequence shown here is derived from an EMBL/GenBank/DDBJ whole genome shotgun (WGS) entry which is preliminary data.</text>
</comment>
<dbReference type="Gene3D" id="3.40.50.2000">
    <property type="entry name" value="Glycogen Phosphorylase B"/>
    <property type="match status" value="1"/>
</dbReference>
<dbReference type="GO" id="GO:0043842">
    <property type="term" value="F:Kdo transferase activity"/>
    <property type="evidence" value="ECO:0007669"/>
    <property type="project" value="UniProtKB-EC"/>
</dbReference>
<dbReference type="Proteomes" id="UP001595384">
    <property type="component" value="Unassembled WGS sequence"/>
</dbReference>
<organism evidence="12 13">
    <name type="scientific">Vibrio zhugei</name>
    <dbReference type="NCBI Taxonomy" id="2479546"/>
    <lineage>
        <taxon>Bacteria</taxon>
        <taxon>Pseudomonadati</taxon>
        <taxon>Pseudomonadota</taxon>
        <taxon>Gammaproteobacteria</taxon>
        <taxon>Vibrionales</taxon>
        <taxon>Vibrionaceae</taxon>
        <taxon>Vibrio</taxon>
    </lineage>
</organism>
<dbReference type="PANTHER" id="PTHR42755:SF1">
    <property type="entry name" value="3-DEOXY-D-MANNO-OCTULOSONIC ACID TRANSFERASE, MITOCHONDRIAL-RELATED"/>
    <property type="match status" value="1"/>
</dbReference>
<proteinExistence type="inferred from homology"/>
<evidence type="ECO:0000256" key="1">
    <source>
        <dbReference type="ARBA" id="ARBA00004196"/>
    </source>
</evidence>
<evidence type="ECO:0000259" key="11">
    <source>
        <dbReference type="Pfam" id="PF04413"/>
    </source>
</evidence>
<evidence type="ECO:0000256" key="3">
    <source>
        <dbReference type="ARBA" id="ARBA00012621"/>
    </source>
</evidence>
<name>A0ABV7CA00_9VIBR</name>
<comment type="catalytic activity">
    <reaction evidence="8 9">
        <text>lipid IVA (E. coli) + CMP-3-deoxy-beta-D-manno-octulosonate = alpha-Kdo-(2-&gt;6)-lipid IVA (E. coli) + CMP + H(+)</text>
        <dbReference type="Rhea" id="RHEA:28066"/>
        <dbReference type="ChEBI" id="CHEBI:15378"/>
        <dbReference type="ChEBI" id="CHEBI:58603"/>
        <dbReference type="ChEBI" id="CHEBI:60364"/>
        <dbReference type="ChEBI" id="CHEBI:60377"/>
        <dbReference type="ChEBI" id="CHEBI:85987"/>
        <dbReference type="EC" id="2.4.99.12"/>
    </reaction>
</comment>
<dbReference type="EC" id="2.4.99.12" evidence="3 9"/>
<comment type="function">
    <text evidence="9">Involved in lipopolysaccharide (LPS) biosynthesis. Catalyzes the transfer of 3-deoxy-D-manno-octulosonate (Kdo) residue(s) from CMP-Kdo to lipid IV(A), the tetraacyldisaccharide-1,4'-bisphosphate precursor of lipid A.</text>
</comment>
<dbReference type="InterPro" id="IPR039901">
    <property type="entry name" value="Kdotransferase"/>
</dbReference>
<evidence type="ECO:0000313" key="12">
    <source>
        <dbReference type="EMBL" id="MFC3024234.1"/>
    </source>
</evidence>
<dbReference type="PANTHER" id="PTHR42755">
    <property type="entry name" value="3-DEOXY-MANNO-OCTULOSONATE CYTIDYLYLTRANSFERASE"/>
    <property type="match status" value="1"/>
</dbReference>
<evidence type="ECO:0000313" key="13">
    <source>
        <dbReference type="Proteomes" id="UP001595384"/>
    </source>
</evidence>
<dbReference type="RefSeq" id="WP_261809150.1">
    <property type="nucleotide sequence ID" value="NZ_AP024911.1"/>
</dbReference>
<evidence type="ECO:0000256" key="7">
    <source>
        <dbReference type="ARBA" id="ARBA00031445"/>
    </source>
</evidence>
<dbReference type="InterPro" id="IPR007507">
    <property type="entry name" value="Glycos_transf_N"/>
</dbReference>
<evidence type="ECO:0000256" key="8">
    <source>
        <dbReference type="ARBA" id="ARBA00049183"/>
    </source>
</evidence>
<keyword evidence="12" id="KW-0328">Glycosyltransferase</keyword>
<protein>
    <recommendedName>
        <fullName evidence="4 9">3-deoxy-D-manno-octulosonic acid transferase</fullName>
        <shortName evidence="9">Kdo transferase</shortName>
        <ecNumber evidence="3 9">2.4.99.12</ecNumber>
    </recommendedName>
    <alternativeName>
        <fullName evidence="7 9">Lipid IV(A) 3-deoxy-D-manno-octulosonic acid transferase</fullName>
    </alternativeName>
</protein>
<keyword evidence="5" id="KW-0997">Cell inner membrane</keyword>
<keyword evidence="9" id="KW-0472">Membrane</keyword>
<keyword evidence="9" id="KW-0448">Lipopolysaccharide biosynthesis</keyword>
<feature type="domain" description="3-deoxy-D-manno-octulosonic-acid transferase N-terminal" evidence="11">
    <location>
        <begin position="45"/>
        <end position="222"/>
    </location>
</feature>
<accession>A0ABV7CA00</accession>
<sequence length="435" mass="48781">MFLIKVNHSRIMFRAFYTLLILVVSPLFLYSLLKKRSDKPHIGRRWIEYFGYCEPVKTSEPVIWLHTVSVGEVIGATPFVKALKLRYPHTKVVMTTTTTTGAAQAEKLGPLVEHRFMPLDFPWAIKRFIRRIQPSQLLIMETELWPNTLAITHRMQVPIAVINARLSARSCGRYQKLPAIGAFLARHIDQIFCLHQDDAERFKALGFRADQLSVTGSLKFDITVADSVIRAGKQLRYRLGAKRPVWIAASTHQGEDAIVLAAHRLLLKRCPDALLILVPRHPERFQSVAGEITEHGLSYERRTDNHKGAMLSQVYLADTMGEMMQLLAASDVCFMGGSLLGDKVGGHNLLEPAALSLPTLTGPSYFNFSDIAGQLIAAQATVVCDSHERIAEALIHLLDHPEQRIECGQHAYRVVQHNRGAIDRTLTGLFPNEDA</sequence>
<evidence type="ECO:0000259" key="10">
    <source>
        <dbReference type="Pfam" id="PF00534"/>
    </source>
</evidence>